<dbReference type="RefSeq" id="WP_320508685.1">
    <property type="nucleotide sequence ID" value="NZ_JAXCLW010000003.1"/>
</dbReference>
<evidence type="ECO:0000313" key="1">
    <source>
        <dbReference type="EMBL" id="MDY0883611.1"/>
    </source>
</evidence>
<accession>A0ABU5ECK8</accession>
<dbReference type="EMBL" id="JAXCLW010000003">
    <property type="protein sequence ID" value="MDY0883611.1"/>
    <property type="molecule type" value="Genomic_DNA"/>
</dbReference>
<keyword evidence="2" id="KW-1185">Reference proteome</keyword>
<dbReference type="Proteomes" id="UP001279642">
    <property type="component" value="Unassembled WGS sequence"/>
</dbReference>
<evidence type="ECO:0000313" key="2">
    <source>
        <dbReference type="Proteomes" id="UP001279642"/>
    </source>
</evidence>
<proteinExistence type="predicted"/>
<protein>
    <submittedName>
        <fullName evidence="1">Uncharacterized protein</fullName>
    </submittedName>
</protein>
<gene>
    <name evidence="1" type="ORF">SMD27_12215</name>
</gene>
<comment type="caution">
    <text evidence="1">The sequence shown here is derived from an EMBL/GenBank/DDBJ whole genome shotgun (WGS) entry which is preliminary data.</text>
</comment>
<organism evidence="1 2">
    <name type="scientific">Dongia soli</name>
    <dbReference type="NCBI Taxonomy" id="600628"/>
    <lineage>
        <taxon>Bacteria</taxon>
        <taxon>Pseudomonadati</taxon>
        <taxon>Pseudomonadota</taxon>
        <taxon>Alphaproteobacteria</taxon>
        <taxon>Rhodospirillales</taxon>
        <taxon>Dongiaceae</taxon>
        <taxon>Dongia</taxon>
    </lineage>
</organism>
<sequence length="96" mass="10689">MATQNKEAEGTDYIAIVFEGAPNHEGARFVQVENSQGESIRLGEWIKAADAVNDRWELRLFVTRENGKMILNPPSGDWISEEELRSIGAIPTDETA</sequence>
<name>A0ABU5ECK8_9PROT</name>
<reference evidence="1 2" key="1">
    <citation type="journal article" date="2016" name="Antonie Van Leeuwenhoek">
        <title>Dongia soli sp. nov., isolated from soil from Dokdo, Korea.</title>
        <authorList>
            <person name="Kim D.U."/>
            <person name="Lee H."/>
            <person name="Kim H."/>
            <person name="Kim S.G."/>
            <person name="Ka J.O."/>
        </authorList>
    </citation>
    <scope>NUCLEOTIDE SEQUENCE [LARGE SCALE GENOMIC DNA]</scope>
    <source>
        <strain evidence="1 2">D78</strain>
    </source>
</reference>